<dbReference type="STRING" id="10141.ENSCPOP00000018368"/>
<accession>H0W5W4</accession>
<dbReference type="GeneTree" id="ENSGT01030000234855"/>
<dbReference type="Bgee" id="ENSCPOG00000027195">
    <property type="expression patterns" value="Expressed in testis and 3 other cell types or tissues"/>
</dbReference>
<keyword evidence="3" id="KW-1185">Reference proteome</keyword>
<feature type="transmembrane region" description="Helical" evidence="1">
    <location>
        <begin position="103"/>
        <end position="127"/>
    </location>
</feature>
<reference evidence="3" key="1">
    <citation type="journal article" date="2011" name="Nature">
        <title>A high-resolution map of human evolutionary constraint using 29 mammals.</title>
        <authorList>
            <person name="Lindblad-Toh K."/>
            <person name="Garber M."/>
            <person name="Zuk O."/>
            <person name="Lin M.F."/>
            <person name="Parker B.J."/>
            <person name="Washietl S."/>
            <person name="Kheradpour P."/>
            <person name="Ernst J."/>
            <person name="Jordan G."/>
            <person name="Mauceli E."/>
            <person name="Ward L.D."/>
            <person name="Lowe C.B."/>
            <person name="Holloway A.K."/>
            <person name="Clamp M."/>
            <person name="Gnerre S."/>
            <person name="Alfoldi J."/>
            <person name="Beal K."/>
            <person name="Chang J."/>
            <person name="Clawson H."/>
            <person name="Cuff J."/>
            <person name="Di Palma F."/>
            <person name="Fitzgerald S."/>
            <person name="Flicek P."/>
            <person name="Guttman M."/>
            <person name="Hubisz M.J."/>
            <person name="Jaffe D.B."/>
            <person name="Jungreis I."/>
            <person name="Kent W.J."/>
            <person name="Kostka D."/>
            <person name="Lara M."/>
            <person name="Martins A.L."/>
            <person name="Massingham T."/>
            <person name="Moltke I."/>
            <person name="Raney B.J."/>
            <person name="Rasmussen M.D."/>
            <person name="Robinson J."/>
            <person name="Stark A."/>
            <person name="Vilella A.J."/>
            <person name="Wen J."/>
            <person name="Xie X."/>
            <person name="Zody M.C."/>
            <person name="Baldwin J."/>
            <person name="Bloom T."/>
            <person name="Chin C.W."/>
            <person name="Heiman D."/>
            <person name="Nicol R."/>
            <person name="Nusbaum C."/>
            <person name="Young S."/>
            <person name="Wilkinson J."/>
            <person name="Worley K.C."/>
            <person name="Kovar C.L."/>
            <person name="Muzny D.M."/>
            <person name="Gibbs R.A."/>
            <person name="Cree A."/>
            <person name="Dihn H.H."/>
            <person name="Fowler G."/>
            <person name="Jhangiani S."/>
            <person name="Joshi V."/>
            <person name="Lee S."/>
            <person name="Lewis L.R."/>
            <person name="Nazareth L.V."/>
            <person name="Okwuonu G."/>
            <person name="Santibanez J."/>
            <person name="Warren W.C."/>
            <person name="Mardis E.R."/>
            <person name="Weinstock G.M."/>
            <person name="Wilson R.K."/>
            <person name="Delehaunty K."/>
            <person name="Dooling D."/>
            <person name="Fronik C."/>
            <person name="Fulton L."/>
            <person name="Fulton B."/>
            <person name="Graves T."/>
            <person name="Minx P."/>
            <person name="Sodergren E."/>
            <person name="Birney E."/>
            <person name="Margulies E.H."/>
            <person name="Herrero J."/>
            <person name="Green E.D."/>
            <person name="Haussler D."/>
            <person name="Siepel A."/>
            <person name="Goldman N."/>
            <person name="Pollard K.S."/>
            <person name="Pedersen J.S."/>
            <person name="Lander E.S."/>
            <person name="Kellis M."/>
        </authorList>
    </citation>
    <scope>NUCLEOTIDE SEQUENCE [LARGE SCALE GENOMIC DNA]</scope>
    <source>
        <strain evidence="3">2N</strain>
    </source>
</reference>
<dbReference type="InParanoid" id="H0W5W4"/>
<name>H0W5W4_CAVPO</name>
<evidence type="ECO:0000313" key="3">
    <source>
        <dbReference type="Proteomes" id="UP000005447"/>
    </source>
</evidence>
<dbReference type="HOGENOM" id="CLU_062754_0_0_1"/>
<keyword evidence="1" id="KW-0812">Transmembrane</keyword>
<dbReference type="VEuPathDB" id="HostDB:ENSCPOG00000027195"/>
<reference evidence="2" key="2">
    <citation type="submission" date="2025-08" db="UniProtKB">
        <authorList>
            <consortium name="Ensembl"/>
        </authorList>
    </citation>
    <scope>IDENTIFICATION</scope>
    <source>
        <strain evidence="2">2N</strain>
    </source>
</reference>
<dbReference type="FunCoup" id="H0W5W4">
    <property type="interactions" value="11"/>
</dbReference>
<keyword evidence="1" id="KW-1133">Transmembrane helix</keyword>
<dbReference type="eggNOG" id="ENOG502SXVG">
    <property type="taxonomic scope" value="Eukaryota"/>
</dbReference>
<dbReference type="Ensembl" id="ENSCPOT00000027921.2">
    <property type="protein sequence ID" value="ENSCPOP00000018368.2"/>
    <property type="gene ID" value="ENSCPOG00000027195.2"/>
</dbReference>
<evidence type="ECO:0000313" key="2">
    <source>
        <dbReference type="Ensembl" id="ENSCPOP00000018368.2"/>
    </source>
</evidence>
<dbReference type="Proteomes" id="UP000005447">
    <property type="component" value="Unassembled WGS sequence"/>
</dbReference>
<reference evidence="2" key="3">
    <citation type="submission" date="2025-09" db="UniProtKB">
        <authorList>
            <consortium name="Ensembl"/>
        </authorList>
    </citation>
    <scope>IDENTIFICATION</scope>
    <source>
        <strain evidence="2">2N</strain>
    </source>
</reference>
<organism evidence="2 3">
    <name type="scientific">Cavia porcellus</name>
    <name type="common">Guinea pig</name>
    <dbReference type="NCBI Taxonomy" id="10141"/>
    <lineage>
        <taxon>Eukaryota</taxon>
        <taxon>Metazoa</taxon>
        <taxon>Chordata</taxon>
        <taxon>Craniata</taxon>
        <taxon>Vertebrata</taxon>
        <taxon>Euteleostomi</taxon>
        <taxon>Mammalia</taxon>
        <taxon>Eutheria</taxon>
        <taxon>Euarchontoglires</taxon>
        <taxon>Glires</taxon>
        <taxon>Rodentia</taxon>
        <taxon>Hystricomorpha</taxon>
        <taxon>Caviidae</taxon>
        <taxon>Cavia</taxon>
    </lineage>
</organism>
<feature type="transmembrane region" description="Helical" evidence="1">
    <location>
        <begin position="20"/>
        <end position="39"/>
    </location>
</feature>
<dbReference type="AlphaFoldDB" id="H0W5W4"/>
<keyword evidence="1" id="KW-0472">Membrane</keyword>
<dbReference type="OMA" id="HICISES"/>
<protein>
    <submittedName>
        <fullName evidence="2">Uncharacterized protein</fullName>
    </submittedName>
</protein>
<proteinExistence type="predicted"/>
<sequence length="151" mass="17336">SSVLPLQWRLTHSPRWTRQILVSELSLVAFVLLLVMVFSEKWLHAPGCRFHQYHPANVSHGIHTSIHIMSLGLLHICISESCTESDYGKDSSKMWTNQPMFQVAKVGFCLVLELGLVLTIWLHLCYLPRLKKLRLYRLIGVILSCEGTPWL</sequence>
<evidence type="ECO:0000256" key="1">
    <source>
        <dbReference type="SAM" id="Phobius"/>
    </source>
</evidence>
<dbReference type="EMBL" id="AAKN02044385">
    <property type="status" value="NOT_ANNOTATED_CDS"/>
    <property type="molecule type" value="Genomic_DNA"/>
</dbReference>